<reference evidence="2 3" key="1">
    <citation type="journal article" date="2012" name="BMC Genomics">
        <title>Comparative genomic analysis and phylogenetic position of Theileria equi.</title>
        <authorList>
            <person name="Kappmeyer L.S."/>
            <person name="Thiagarajan M."/>
            <person name="Herndon D.R."/>
            <person name="Ramsay J.D."/>
            <person name="Caler E."/>
            <person name="Djikeng A."/>
            <person name="Gillespie J.J."/>
            <person name="Lau A.O."/>
            <person name="Roalson E.H."/>
            <person name="Silva J.C."/>
            <person name="Silva M.G."/>
            <person name="Suarez C.E."/>
            <person name="Ueti M.W."/>
            <person name="Nene V.M."/>
            <person name="Mealey R.H."/>
            <person name="Knowles D.P."/>
            <person name="Brayton K.A."/>
        </authorList>
    </citation>
    <scope>NUCLEOTIDE SEQUENCE [LARGE SCALE GENOMIC DNA]</scope>
    <source>
        <strain evidence="2 3">WA</strain>
    </source>
</reference>
<evidence type="ECO:0000259" key="1">
    <source>
        <dbReference type="PROSITE" id="PS50011"/>
    </source>
</evidence>
<protein>
    <submittedName>
        <fullName evidence="2">Protein kinase domain-containing protein</fullName>
        <ecNumber evidence="2">2.7.11.23</ecNumber>
    </submittedName>
</protein>
<dbReference type="EMBL" id="CP001670">
    <property type="protein sequence ID" value="AFZ81636.1"/>
    <property type="molecule type" value="Genomic_DNA"/>
</dbReference>
<dbReference type="Proteomes" id="UP000031512">
    <property type="component" value="Chromosome 3"/>
</dbReference>
<keyword evidence="2" id="KW-0808">Transferase</keyword>
<dbReference type="SUPFAM" id="SSF56112">
    <property type="entry name" value="Protein kinase-like (PK-like)"/>
    <property type="match status" value="1"/>
</dbReference>
<dbReference type="RefSeq" id="XP_004831302.1">
    <property type="nucleotide sequence ID" value="XM_004831245.1"/>
</dbReference>
<sequence>MPRANNTCRYIDFKCNLAGETVYFPNVDSTIKIGEKLGCGAYGDVFRGYLMREEEQQSNGNALTGESSLLSQNVFQNDATITNNPLLNIQQIETIAINTNLDSNDRVDTTYEHLFSDAPPENRILNKQIDYAIKYFKDDSIQMMDEGFTSGTIRELSIMKSCPDHPNIIKLVDVFVGENEKISHRLNKQLGELLKNNKDCKINGKDPNLYQFKDTQMFVLGLYEFCKGGDLGRLICKRMSKGGVGFSTAEIKWLSFQLLNGLAYLHNSKIEHRDLKPNNIMLDRDDEFPILKIGDWGLGREYRSLYGTVTPTACTMFYRPIEVILGSITISASDLVDKSTYVSLL</sequence>
<dbReference type="VEuPathDB" id="PiroplasmaDB:BEWA_010530"/>
<gene>
    <name evidence="2" type="ORF">BEWA_010530</name>
</gene>
<dbReference type="PROSITE" id="PS50011">
    <property type="entry name" value="PROTEIN_KINASE_DOM"/>
    <property type="match status" value="1"/>
</dbReference>
<dbReference type="SMART" id="SM00220">
    <property type="entry name" value="S_TKc"/>
    <property type="match status" value="1"/>
</dbReference>
<organism evidence="2 3">
    <name type="scientific">Theileria equi strain WA</name>
    <dbReference type="NCBI Taxonomy" id="1537102"/>
    <lineage>
        <taxon>Eukaryota</taxon>
        <taxon>Sar</taxon>
        <taxon>Alveolata</taxon>
        <taxon>Apicomplexa</taxon>
        <taxon>Aconoidasida</taxon>
        <taxon>Piroplasmida</taxon>
        <taxon>Theileriidae</taxon>
        <taxon>Theileria</taxon>
    </lineage>
</organism>
<keyword evidence="3" id="KW-1185">Reference proteome</keyword>
<evidence type="ECO:0000313" key="2">
    <source>
        <dbReference type="EMBL" id="AFZ81636.1"/>
    </source>
</evidence>
<dbReference type="eggNOG" id="KOG0663">
    <property type="taxonomic scope" value="Eukaryota"/>
</dbReference>
<dbReference type="STRING" id="1537102.L0B335"/>
<name>L0B335_THEEQ</name>
<keyword evidence="2" id="KW-0418">Kinase</keyword>
<dbReference type="KEGG" id="beq:BEWA_010530"/>
<dbReference type="Pfam" id="PF00069">
    <property type="entry name" value="Pkinase"/>
    <property type="match status" value="1"/>
</dbReference>
<dbReference type="InterPro" id="IPR008271">
    <property type="entry name" value="Ser/Thr_kinase_AS"/>
</dbReference>
<dbReference type="GO" id="GO:0044773">
    <property type="term" value="P:mitotic DNA damage checkpoint signaling"/>
    <property type="evidence" value="ECO:0007669"/>
    <property type="project" value="TreeGrafter"/>
</dbReference>
<dbReference type="Gene3D" id="3.30.200.20">
    <property type="entry name" value="Phosphorylase Kinase, domain 1"/>
    <property type="match status" value="1"/>
</dbReference>
<feature type="domain" description="Protein kinase" evidence="1">
    <location>
        <begin position="31"/>
        <end position="345"/>
    </location>
</feature>
<dbReference type="OrthoDB" id="1732493at2759"/>
<dbReference type="GO" id="GO:0008353">
    <property type="term" value="F:RNA polymerase II CTD heptapeptide repeat kinase activity"/>
    <property type="evidence" value="ECO:0007669"/>
    <property type="project" value="UniProtKB-EC"/>
</dbReference>
<dbReference type="GO" id="GO:0005524">
    <property type="term" value="F:ATP binding"/>
    <property type="evidence" value="ECO:0007669"/>
    <property type="project" value="InterPro"/>
</dbReference>
<dbReference type="AlphaFoldDB" id="L0B335"/>
<dbReference type="GeneID" id="15804776"/>
<dbReference type="PROSITE" id="PS00108">
    <property type="entry name" value="PROTEIN_KINASE_ST"/>
    <property type="match status" value="1"/>
</dbReference>
<evidence type="ECO:0000313" key="3">
    <source>
        <dbReference type="Proteomes" id="UP000031512"/>
    </source>
</evidence>
<dbReference type="InterPro" id="IPR011009">
    <property type="entry name" value="Kinase-like_dom_sf"/>
</dbReference>
<dbReference type="GO" id="GO:0005634">
    <property type="term" value="C:nucleus"/>
    <property type="evidence" value="ECO:0007669"/>
    <property type="project" value="TreeGrafter"/>
</dbReference>
<dbReference type="PANTHER" id="PTHR44167">
    <property type="entry name" value="OVARIAN-SPECIFIC SERINE/THREONINE-PROTEIN KINASE LOK-RELATED"/>
    <property type="match status" value="1"/>
</dbReference>
<dbReference type="Gene3D" id="1.10.510.10">
    <property type="entry name" value="Transferase(Phosphotransferase) domain 1"/>
    <property type="match status" value="1"/>
</dbReference>
<dbReference type="InterPro" id="IPR000719">
    <property type="entry name" value="Prot_kinase_dom"/>
</dbReference>
<dbReference type="EC" id="2.7.11.23" evidence="2"/>
<proteinExistence type="predicted"/>
<dbReference type="PANTHER" id="PTHR44167:SF24">
    <property type="entry name" value="SERINE_THREONINE-PROTEIN KINASE CHK2"/>
    <property type="match status" value="1"/>
</dbReference>
<accession>L0B335</accession>